<dbReference type="GO" id="GO:0012505">
    <property type="term" value="C:endomembrane system"/>
    <property type="evidence" value="ECO:0007669"/>
    <property type="project" value="UniProtKB-SubCell"/>
</dbReference>
<protein>
    <submittedName>
        <fullName evidence="8">Lysosomal cystine transporter</fullName>
    </submittedName>
</protein>
<dbReference type="Pfam" id="PF04193">
    <property type="entry name" value="PQ-loop"/>
    <property type="match status" value="1"/>
</dbReference>
<organism evidence="8 9">
    <name type="scientific">Parasponia andersonii</name>
    <name type="common">Sponia andersonii</name>
    <dbReference type="NCBI Taxonomy" id="3476"/>
    <lineage>
        <taxon>Eukaryota</taxon>
        <taxon>Viridiplantae</taxon>
        <taxon>Streptophyta</taxon>
        <taxon>Embryophyta</taxon>
        <taxon>Tracheophyta</taxon>
        <taxon>Spermatophyta</taxon>
        <taxon>Magnoliopsida</taxon>
        <taxon>eudicotyledons</taxon>
        <taxon>Gunneridae</taxon>
        <taxon>Pentapetalae</taxon>
        <taxon>rosids</taxon>
        <taxon>fabids</taxon>
        <taxon>Rosales</taxon>
        <taxon>Cannabaceae</taxon>
        <taxon>Parasponia</taxon>
    </lineage>
</organism>
<comment type="caution">
    <text evidence="8">The sequence shown here is derived from an EMBL/GenBank/DDBJ whole genome shotgun (WGS) entry which is preliminary data.</text>
</comment>
<comment type="subcellular location">
    <subcellularLocation>
        <location evidence="1">Endomembrane system</location>
        <topology evidence="1">Multi-pass membrane protein</topology>
    </subcellularLocation>
</comment>
<keyword evidence="4" id="KW-0677">Repeat</keyword>
<dbReference type="EMBL" id="JXTB01000359">
    <property type="protein sequence ID" value="PON44040.1"/>
    <property type="molecule type" value="Genomic_DNA"/>
</dbReference>
<evidence type="ECO:0000256" key="5">
    <source>
        <dbReference type="ARBA" id="ARBA00022989"/>
    </source>
</evidence>
<dbReference type="OrthoDB" id="75720at2759"/>
<dbReference type="PANTHER" id="PTHR13131">
    <property type="entry name" value="CYSTINOSIN"/>
    <property type="match status" value="1"/>
</dbReference>
<dbReference type="InterPro" id="IPR006603">
    <property type="entry name" value="PQ-loop_rpt"/>
</dbReference>
<reference evidence="9" key="1">
    <citation type="submission" date="2016-06" db="EMBL/GenBank/DDBJ databases">
        <title>Parallel loss of symbiosis genes in relatives of nitrogen-fixing non-legume Parasponia.</title>
        <authorList>
            <person name="Van Velzen R."/>
            <person name="Holmer R."/>
            <person name="Bu F."/>
            <person name="Rutten L."/>
            <person name="Van Zeijl A."/>
            <person name="Liu W."/>
            <person name="Santuari L."/>
            <person name="Cao Q."/>
            <person name="Sharma T."/>
            <person name="Shen D."/>
            <person name="Roswanjaya Y."/>
            <person name="Wardhani T."/>
            <person name="Kalhor M.S."/>
            <person name="Jansen J."/>
            <person name="Van den Hoogen J."/>
            <person name="Gungor B."/>
            <person name="Hartog M."/>
            <person name="Hontelez J."/>
            <person name="Verver J."/>
            <person name="Yang W.-C."/>
            <person name="Schijlen E."/>
            <person name="Repin R."/>
            <person name="Schilthuizen M."/>
            <person name="Schranz E."/>
            <person name="Heidstra R."/>
            <person name="Miyata K."/>
            <person name="Fedorova E."/>
            <person name="Kohlen W."/>
            <person name="Bisseling T."/>
            <person name="Smit S."/>
            <person name="Geurts R."/>
        </authorList>
    </citation>
    <scope>NUCLEOTIDE SEQUENCE [LARGE SCALE GENOMIC DNA]</scope>
    <source>
        <strain evidence="9">cv. WU1-14</strain>
    </source>
</reference>
<evidence type="ECO:0000256" key="1">
    <source>
        <dbReference type="ARBA" id="ARBA00004127"/>
    </source>
</evidence>
<dbReference type="GO" id="GO:0005774">
    <property type="term" value="C:vacuolar membrane"/>
    <property type="evidence" value="ECO:0007669"/>
    <property type="project" value="TreeGrafter"/>
</dbReference>
<dbReference type="InterPro" id="IPR005282">
    <property type="entry name" value="LC_transporter"/>
</dbReference>
<keyword evidence="2" id="KW-0813">Transport</keyword>
<sequence length="138" mass="15799">MAPWNSIPLEITCQVLGWIAFLSWTISSYPQIILNFRRRSVVGLNFDFVVLNITKRSSYLIYNATLYFCSAVQKQYYEKYGFDQGGWAVVEGGNVQRRDQTVSKTSLAIVAVVWSIAGICFFIALPTHSWLWLIDAFK</sequence>
<dbReference type="SMART" id="SM00679">
    <property type="entry name" value="CTNS"/>
    <property type="match status" value="1"/>
</dbReference>
<evidence type="ECO:0000256" key="4">
    <source>
        <dbReference type="ARBA" id="ARBA00022737"/>
    </source>
</evidence>
<dbReference type="PANTHER" id="PTHR13131:SF5">
    <property type="entry name" value="CYSTINOSIN"/>
    <property type="match status" value="1"/>
</dbReference>
<evidence type="ECO:0000256" key="3">
    <source>
        <dbReference type="ARBA" id="ARBA00022692"/>
    </source>
</evidence>
<keyword evidence="5 7" id="KW-1133">Transmembrane helix</keyword>
<dbReference type="Proteomes" id="UP000237105">
    <property type="component" value="Unassembled WGS sequence"/>
</dbReference>
<dbReference type="GO" id="GO:0015184">
    <property type="term" value="F:L-cystine transmembrane transporter activity"/>
    <property type="evidence" value="ECO:0007669"/>
    <property type="project" value="TreeGrafter"/>
</dbReference>
<feature type="transmembrane region" description="Helical" evidence="7">
    <location>
        <begin position="107"/>
        <end position="125"/>
    </location>
</feature>
<name>A0A2P5B5I0_PARAD</name>
<keyword evidence="6 7" id="KW-0472">Membrane</keyword>
<evidence type="ECO:0000256" key="7">
    <source>
        <dbReference type="SAM" id="Phobius"/>
    </source>
</evidence>
<keyword evidence="3 7" id="KW-0812">Transmembrane</keyword>
<dbReference type="Gene3D" id="1.20.1280.290">
    <property type="match status" value="1"/>
</dbReference>
<evidence type="ECO:0000313" key="8">
    <source>
        <dbReference type="EMBL" id="PON44040.1"/>
    </source>
</evidence>
<gene>
    <name evidence="8" type="ORF">PanWU01x14_269760</name>
</gene>
<evidence type="ECO:0000256" key="2">
    <source>
        <dbReference type="ARBA" id="ARBA00022448"/>
    </source>
</evidence>
<evidence type="ECO:0000313" key="9">
    <source>
        <dbReference type="Proteomes" id="UP000237105"/>
    </source>
</evidence>
<feature type="transmembrane region" description="Helical" evidence="7">
    <location>
        <begin position="15"/>
        <end position="36"/>
    </location>
</feature>
<accession>A0A2P5B5I0</accession>
<keyword evidence="9" id="KW-1185">Reference proteome</keyword>
<dbReference type="AlphaFoldDB" id="A0A2P5B5I0"/>
<evidence type="ECO:0000256" key="6">
    <source>
        <dbReference type="ARBA" id="ARBA00023136"/>
    </source>
</evidence>
<proteinExistence type="predicted"/>